<reference evidence="2" key="1">
    <citation type="journal article" date="2011" name="Nature">
        <title>Genome sequence and analysis of the tuber crop potato.</title>
        <authorList>
            <consortium name="The Potato Genome Sequencing Consortium"/>
        </authorList>
    </citation>
    <scope>NUCLEOTIDE SEQUENCE [LARGE SCALE GENOMIC DNA]</scope>
    <source>
        <strain evidence="2">cv. DM1-3 516 R44</strain>
    </source>
</reference>
<sequence>MHQLVQDTFGLHIRRPLAMFAEVRLPEGRDHNAASAFSWSLPQLRDLDFPLDAFAGPLPHLQGPCLQRSFEDLSVSYLGSFVNPCEWMSIHGGLEPT</sequence>
<evidence type="ECO:0000313" key="2">
    <source>
        <dbReference type="Proteomes" id="UP000011115"/>
    </source>
</evidence>
<keyword evidence="2" id="KW-1185">Reference proteome</keyword>
<dbReference type="Gramene" id="PGSC0003DMT400048439">
    <property type="protein sequence ID" value="PGSC0003DMT400048439"/>
    <property type="gene ID" value="PGSC0003DMG400018813"/>
</dbReference>
<protein>
    <submittedName>
        <fullName evidence="1">Uncharacterized protein</fullName>
    </submittedName>
</protein>
<proteinExistence type="predicted"/>
<dbReference type="HOGENOM" id="CLU_2350804_0_0_1"/>
<dbReference type="AlphaFoldDB" id="M1BMF4"/>
<organism evidence="1 2">
    <name type="scientific">Solanum tuberosum</name>
    <name type="common">Potato</name>
    <dbReference type="NCBI Taxonomy" id="4113"/>
    <lineage>
        <taxon>Eukaryota</taxon>
        <taxon>Viridiplantae</taxon>
        <taxon>Streptophyta</taxon>
        <taxon>Embryophyta</taxon>
        <taxon>Tracheophyta</taxon>
        <taxon>Spermatophyta</taxon>
        <taxon>Magnoliopsida</taxon>
        <taxon>eudicotyledons</taxon>
        <taxon>Gunneridae</taxon>
        <taxon>Pentapetalae</taxon>
        <taxon>asterids</taxon>
        <taxon>lamiids</taxon>
        <taxon>Solanales</taxon>
        <taxon>Solanaceae</taxon>
        <taxon>Solanoideae</taxon>
        <taxon>Solaneae</taxon>
        <taxon>Solanum</taxon>
    </lineage>
</organism>
<dbReference type="PaxDb" id="4113-PGSC0003DMT400048439"/>
<name>M1BMF4_SOLTU</name>
<evidence type="ECO:0000313" key="1">
    <source>
        <dbReference type="EnsemblPlants" id="PGSC0003DMT400048439"/>
    </source>
</evidence>
<dbReference type="InParanoid" id="M1BMF4"/>
<accession>M1BMF4</accession>
<dbReference type="Proteomes" id="UP000011115">
    <property type="component" value="Unassembled WGS sequence"/>
</dbReference>
<reference evidence="1" key="2">
    <citation type="submission" date="2015-06" db="UniProtKB">
        <authorList>
            <consortium name="EnsemblPlants"/>
        </authorList>
    </citation>
    <scope>IDENTIFICATION</scope>
    <source>
        <strain evidence="1">DM1-3 516 R44</strain>
    </source>
</reference>
<dbReference type="EnsemblPlants" id="PGSC0003DMT400048439">
    <property type="protein sequence ID" value="PGSC0003DMT400048439"/>
    <property type="gene ID" value="PGSC0003DMG400018813"/>
</dbReference>